<dbReference type="OrthoDB" id="3173988at2"/>
<proteinExistence type="predicted"/>
<keyword evidence="2" id="KW-1185">Reference proteome</keyword>
<evidence type="ECO:0000313" key="2">
    <source>
        <dbReference type="Proteomes" id="UP000078532"/>
    </source>
</evidence>
<dbReference type="RefSeq" id="WP_066667504.1">
    <property type="nucleotide sequence ID" value="NZ_LYVF01000111.1"/>
</dbReference>
<sequence length="85" mass="9834">MQVIVNGDIPREEVEYWVADEKKRWQAQGKKIGKIVITDVGDGELEIRAYEKSPIKRIRRITGYLAEVDGWNKAKQAELQDRVAH</sequence>
<dbReference type="GO" id="GO:0006260">
    <property type="term" value="P:DNA replication"/>
    <property type="evidence" value="ECO:0007669"/>
    <property type="project" value="InterPro"/>
</dbReference>
<comment type="caution">
    <text evidence="1">The sequence shown here is derived from an EMBL/GenBank/DDBJ whole genome shotgun (WGS) entry which is preliminary data.</text>
</comment>
<reference evidence="1 2" key="1">
    <citation type="submission" date="2016-04" db="EMBL/GenBank/DDBJ databases">
        <authorList>
            <person name="Evans L.H."/>
            <person name="Alamgir A."/>
            <person name="Owens N."/>
            <person name="Weber N.D."/>
            <person name="Virtaneva K."/>
            <person name="Barbian K."/>
            <person name="Babar A."/>
            <person name="Rosenke K."/>
        </authorList>
    </citation>
    <scope>NUCLEOTIDE SEQUENCE [LARGE SCALE GENOMIC DNA]</scope>
    <source>
        <strain evidence="1 2">LMa1</strain>
    </source>
</reference>
<evidence type="ECO:0000313" key="1">
    <source>
        <dbReference type="EMBL" id="OAT83495.1"/>
    </source>
</evidence>
<dbReference type="Proteomes" id="UP000078532">
    <property type="component" value="Unassembled WGS sequence"/>
</dbReference>
<dbReference type="Pfam" id="PF13597">
    <property type="entry name" value="NRDD"/>
    <property type="match status" value="1"/>
</dbReference>
<dbReference type="GO" id="GO:0008998">
    <property type="term" value="F:ribonucleoside-triphosphate reductase (thioredoxin) activity"/>
    <property type="evidence" value="ECO:0007669"/>
    <property type="project" value="InterPro"/>
</dbReference>
<accession>A0A1B7LFQ7</accession>
<dbReference type="AlphaFoldDB" id="A0A1B7LFQ7"/>
<dbReference type="InterPro" id="IPR012833">
    <property type="entry name" value="NrdD"/>
</dbReference>
<dbReference type="STRING" id="1838280.A6M21_08155"/>
<gene>
    <name evidence="1" type="ORF">A6M21_08155</name>
</gene>
<dbReference type="EMBL" id="LYVF01000111">
    <property type="protein sequence ID" value="OAT83495.1"/>
    <property type="molecule type" value="Genomic_DNA"/>
</dbReference>
<protein>
    <submittedName>
        <fullName evidence="1">Uncharacterized protein</fullName>
    </submittedName>
</protein>
<organism evidence="1 2">
    <name type="scientific">Desulfotomaculum copahuensis</name>
    <dbReference type="NCBI Taxonomy" id="1838280"/>
    <lineage>
        <taxon>Bacteria</taxon>
        <taxon>Bacillati</taxon>
        <taxon>Bacillota</taxon>
        <taxon>Clostridia</taxon>
        <taxon>Eubacteriales</taxon>
        <taxon>Desulfotomaculaceae</taxon>
        <taxon>Desulfotomaculum</taxon>
    </lineage>
</organism>
<name>A0A1B7LFQ7_9FIRM</name>